<gene>
    <name evidence="1" type="ORF">H8E79_03150</name>
</gene>
<dbReference type="PANTHER" id="PTHR37691:SF1">
    <property type="entry name" value="BLR3518 PROTEIN"/>
    <property type="match status" value="1"/>
</dbReference>
<name>A0A8J6NAI5_9BACT</name>
<dbReference type="InterPro" id="IPR027396">
    <property type="entry name" value="DsrEFH-like"/>
</dbReference>
<evidence type="ECO:0000313" key="1">
    <source>
        <dbReference type="EMBL" id="MBC8208151.1"/>
    </source>
</evidence>
<dbReference type="AlphaFoldDB" id="A0A8J6NAI5"/>
<sequence>MQYNAVFHVDQNDEQVFNLALNNVINLLNAIPGQEHDLIVLCNGPAVALLHWDNAVFFLERIKTVLDQGVRLQACDNALKRFEVDPAQLIDGVEIIPAGIVALIDLQKGGYAYIKP</sequence>
<dbReference type="InterPro" id="IPR003787">
    <property type="entry name" value="Sulphur_relay_DsrE/F-like"/>
</dbReference>
<dbReference type="SUPFAM" id="SSF75169">
    <property type="entry name" value="DsrEFH-like"/>
    <property type="match status" value="1"/>
</dbReference>
<organism evidence="1 2">
    <name type="scientific">Candidatus Desulfatifera sulfidica</name>
    <dbReference type="NCBI Taxonomy" id="2841691"/>
    <lineage>
        <taxon>Bacteria</taxon>
        <taxon>Pseudomonadati</taxon>
        <taxon>Thermodesulfobacteriota</taxon>
        <taxon>Desulfobulbia</taxon>
        <taxon>Desulfobulbales</taxon>
        <taxon>Desulfobulbaceae</taxon>
        <taxon>Candidatus Desulfatifera</taxon>
    </lineage>
</organism>
<dbReference type="Gene3D" id="3.40.1260.10">
    <property type="entry name" value="DsrEFH-like"/>
    <property type="match status" value="1"/>
</dbReference>
<dbReference type="Pfam" id="PF02635">
    <property type="entry name" value="DsrE"/>
    <property type="match status" value="1"/>
</dbReference>
<dbReference type="EMBL" id="JACNLK010000029">
    <property type="protein sequence ID" value="MBC8208151.1"/>
    <property type="molecule type" value="Genomic_DNA"/>
</dbReference>
<dbReference type="PANTHER" id="PTHR37691">
    <property type="entry name" value="BLR3518 PROTEIN"/>
    <property type="match status" value="1"/>
</dbReference>
<accession>A0A8J6NAI5</accession>
<dbReference type="Proteomes" id="UP000599024">
    <property type="component" value="Unassembled WGS sequence"/>
</dbReference>
<protein>
    <submittedName>
        <fullName evidence="1">DsrE family protein</fullName>
    </submittedName>
</protein>
<proteinExistence type="predicted"/>
<evidence type="ECO:0000313" key="2">
    <source>
        <dbReference type="Proteomes" id="UP000599024"/>
    </source>
</evidence>
<reference evidence="1 2" key="1">
    <citation type="submission" date="2020-08" db="EMBL/GenBank/DDBJ databases">
        <title>Bridging the membrane lipid divide: bacteria of the FCB group superphylum have the potential to synthesize archaeal ether lipids.</title>
        <authorList>
            <person name="Villanueva L."/>
            <person name="Von Meijenfeldt F.A.B."/>
            <person name="Westbye A.B."/>
            <person name="Yadav S."/>
            <person name="Hopmans E.C."/>
            <person name="Dutilh B.E."/>
            <person name="Sinninghe Damste J.S."/>
        </authorList>
    </citation>
    <scope>NUCLEOTIDE SEQUENCE [LARGE SCALE GENOMIC DNA]</scope>
    <source>
        <strain evidence="1">NIOZ-UU81</strain>
    </source>
</reference>
<comment type="caution">
    <text evidence="1">The sequence shown here is derived from an EMBL/GenBank/DDBJ whole genome shotgun (WGS) entry which is preliminary data.</text>
</comment>